<dbReference type="AlphaFoldDB" id="C2JSZ8"/>
<keyword evidence="2" id="KW-1185">Reference proteome</keyword>
<gene>
    <name evidence="1" type="ORF">HMPREF0539_0032</name>
</gene>
<accession>C2JSZ8</accession>
<dbReference type="HOGENOM" id="CLU_2479470_0_0_9"/>
<reference evidence="1" key="1">
    <citation type="submission" date="2009-01" db="EMBL/GenBank/DDBJ databases">
        <authorList>
            <person name="Qin X."/>
            <person name="Bachman B."/>
            <person name="Battles P."/>
            <person name="Bell A."/>
            <person name="Bess C."/>
            <person name="Bickham C."/>
            <person name="Chaboub L."/>
            <person name="Chen D."/>
            <person name="Coyle M."/>
            <person name="Deiros D.R."/>
            <person name="Dinh H."/>
            <person name="Forbes L."/>
            <person name="Fowler G."/>
            <person name="Francisco L."/>
            <person name="Fu Q."/>
            <person name="Gubbala S."/>
            <person name="Hale W."/>
            <person name="Han Y."/>
            <person name="Hemphill L."/>
            <person name="Highlander S.K."/>
            <person name="Hirani K."/>
            <person name="Hogues M."/>
            <person name="Jackson L."/>
            <person name="Jakkamsetti A."/>
            <person name="Javaid M."/>
            <person name="Jiang H."/>
            <person name="Korchina V."/>
            <person name="Kovar C."/>
            <person name="Lara F."/>
            <person name="Lee S."/>
            <person name="Mata R."/>
            <person name="Mathew T."/>
            <person name="Moen C."/>
            <person name="Morales K."/>
            <person name="Munidasa M."/>
            <person name="Nazareth L."/>
            <person name="Ngo R."/>
            <person name="Nguyen L."/>
            <person name="Okwuonu G."/>
            <person name="Ongeri F."/>
            <person name="Patil S."/>
            <person name="Petrosino J."/>
            <person name="Pham C."/>
            <person name="Pham P."/>
            <person name="Pu L.-L."/>
            <person name="Puazo M."/>
            <person name="Raj R."/>
            <person name="Reid J."/>
            <person name="Rouhana J."/>
            <person name="Saada N."/>
            <person name="Shang Y."/>
            <person name="Simmons D."/>
            <person name="Thornton R."/>
            <person name="Warren J."/>
            <person name="Weissenberger G."/>
            <person name="Zhang J."/>
            <person name="Zhang L."/>
            <person name="Zhou C."/>
            <person name="Zhu D."/>
            <person name="Muzny D."/>
            <person name="Worley K."/>
            <person name="Gibbs R."/>
        </authorList>
    </citation>
    <scope>NUCLEOTIDE SEQUENCE [LARGE SCALE GENOMIC DNA]</scope>
    <source>
        <strain evidence="1">LMS2-1</strain>
    </source>
</reference>
<organism evidence="1 2">
    <name type="scientific">Lacticaseibacillus rhamnosus (strain LMS2-1)</name>
    <dbReference type="NCBI Taxonomy" id="525361"/>
    <lineage>
        <taxon>Bacteria</taxon>
        <taxon>Bacillati</taxon>
        <taxon>Bacillota</taxon>
        <taxon>Bacilli</taxon>
        <taxon>Lactobacillales</taxon>
        <taxon>Lactobacillaceae</taxon>
        <taxon>Lacticaseibacillus</taxon>
    </lineage>
</organism>
<comment type="caution">
    <text evidence="1">The sequence shown here is derived from an EMBL/GenBank/DDBJ whole genome shotgun (WGS) entry which is preliminary data.</text>
</comment>
<dbReference type="Proteomes" id="UP000004525">
    <property type="component" value="Unassembled WGS sequence"/>
</dbReference>
<evidence type="ECO:0000313" key="1">
    <source>
        <dbReference type="EMBL" id="EEN81830.1"/>
    </source>
</evidence>
<sequence>MTRFERGGLLMNNLEEFFECHQNEEAFAGIEKQYRKSLKRLEAKTWHQIEGIQGIINGEPDDVGRVGGILMTERAKRGGEQPYKDEA</sequence>
<proteinExistence type="predicted"/>
<evidence type="ECO:0000313" key="2">
    <source>
        <dbReference type="Proteomes" id="UP000004525"/>
    </source>
</evidence>
<dbReference type="EMBL" id="ACIZ01000006">
    <property type="protein sequence ID" value="EEN81830.1"/>
    <property type="molecule type" value="Genomic_DNA"/>
</dbReference>
<name>C2JSZ8_LACRM</name>
<protein>
    <submittedName>
        <fullName evidence="1">Uncharacterized protein</fullName>
    </submittedName>
</protein>